<dbReference type="Proteomes" id="UP000076630">
    <property type="component" value="Unassembled WGS sequence"/>
</dbReference>
<dbReference type="GO" id="GO:0004190">
    <property type="term" value="F:aspartic-type endopeptidase activity"/>
    <property type="evidence" value="ECO:0007669"/>
    <property type="project" value="InterPro"/>
</dbReference>
<protein>
    <recommendedName>
        <fullName evidence="2">Protochlamydia outer membrane protein domain-containing protein</fullName>
    </recommendedName>
</protein>
<dbReference type="SUPFAM" id="SSF69917">
    <property type="entry name" value="OMPT-like"/>
    <property type="match status" value="1"/>
</dbReference>
<dbReference type="EMBL" id="LQNU01000108">
    <property type="protein sequence ID" value="KZE73501.1"/>
    <property type="molecule type" value="Genomic_DNA"/>
</dbReference>
<gene>
    <name evidence="3" type="ORF">AV926_18240</name>
</gene>
<organism evidence="3 4">
    <name type="scientific">Myroides marinus</name>
    <dbReference type="NCBI Taxonomy" id="703342"/>
    <lineage>
        <taxon>Bacteria</taxon>
        <taxon>Pseudomonadati</taxon>
        <taxon>Bacteroidota</taxon>
        <taxon>Flavobacteriia</taxon>
        <taxon>Flavobacteriales</taxon>
        <taxon>Flavobacteriaceae</taxon>
        <taxon>Myroides</taxon>
    </lineage>
</organism>
<evidence type="ECO:0000313" key="3">
    <source>
        <dbReference type="EMBL" id="KZE73501.1"/>
    </source>
</evidence>
<dbReference type="Pfam" id="PF17251">
    <property type="entry name" value="Pom"/>
    <property type="match status" value="1"/>
</dbReference>
<evidence type="ECO:0000259" key="2">
    <source>
        <dbReference type="Pfam" id="PF17251"/>
    </source>
</evidence>
<keyword evidence="1" id="KW-0732">Signal</keyword>
<feature type="domain" description="Protochlamydia outer membrane protein" evidence="2">
    <location>
        <begin position="41"/>
        <end position="289"/>
    </location>
</feature>
<dbReference type="Gene3D" id="2.40.128.90">
    <property type="entry name" value="OMPT-like"/>
    <property type="match status" value="1"/>
</dbReference>
<comment type="caution">
    <text evidence="3">The sequence shown here is derived from an EMBL/GenBank/DDBJ whole genome shotgun (WGS) entry which is preliminary data.</text>
</comment>
<reference evidence="3 4" key="1">
    <citation type="submission" date="2016-01" db="EMBL/GenBank/DDBJ databases">
        <title>Whole genome sequencing of Myroides marinus L41.</title>
        <authorList>
            <person name="Hong K.W."/>
        </authorList>
    </citation>
    <scope>NUCLEOTIDE SEQUENCE [LARGE SCALE GENOMIC DNA]</scope>
    <source>
        <strain evidence="3 4">L41</strain>
    </source>
</reference>
<sequence length="307" mass="35002">MPMHRYYLLLSLYFISLAVHAQNPKQNPKQSPYIIPYTTWDTEEFNWDIAGNESGKFPNLLSELKWKDLSGPKLGIISGIPITPKLQLKLEFSYKTIISGKVNDSDYAGDNKAVKTAEFNLQADKGHSIKTSLELSYLLLNRQDFTLKIHAGYLGYYKTLYMLDSDTPLNKDKKLNSTYKPRYHGVIYGLQTSYTIHPWQATLDISGIHIPSYLANANWNLREELQHPISFTHKSKASGYNLDLRLGYHISKNLQPFITANYTQLDASKGTDKLYKINGQTHTTQLNRVHSSNFHIGVGMKILLSLL</sequence>
<feature type="signal peptide" evidence="1">
    <location>
        <begin position="1"/>
        <end position="21"/>
    </location>
</feature>
<dbReference type="InterPro" id="IPR053724">
    <property type="entry name" value="OMP_A26_sf"/>
</dbReference>
<evidence type="ECO:0000256" key="1">
    <source>
        <dbReference type="SAM" id="SignalP"/>
    </source>
</evidence>
<feature type="chain" id="PRO_5007846387" description="Protochlamydia outer membrane protein domain-containing protein" evidence="1">
    <location>
        <begin position="22"/>
        <end position="307"/>
    </location>
</feature>
<dbReference type="InterPro" id="IPR035163">
    <property type="entry name" value="Pom"/>
</dbReference>
<keyword evidence="4" id="KW-1185">Reference proteome</keyword>
<dbReference type="InterPro" id="IPR020080">
    <property type="entry name" value="OM_adhesin/peptidase_omptin"/>
</dbReference>
<dbReference type="AlphaFoldDB" id="A0A163ULN9"/>
<accession>A0A163ULN9</accession>
<proteinExistence type="predicted"/>
<evidence type="ECO:0000313" key="4">
    <source>
        <dbReference type="Proteomes" id="UP000076630"/>
    </source>
</evidence>
<name>A0A163ULN9_9FLAO</name>